<comment type="caution">
    <text evidence="2">The sequence shown here is derived from an EMBL/GenBank/DDBJ whole genome shotgun (WGS) entry which is preliminary data.</text>
</comment>
<organism evidence="2 3">
    <name type="scientific">Naematelia encephala</name>
    <dbReference type="NCBI Taxonomy" id="71784"/>
    <lineage>
        <taxon>Eukaryota</taxon>
        <taxon>Fungi</taxon>
        <taxon>Dikarya</taxon>
        <taxon>Basidiomycota</taxon>
        <taxon>Agaricomycotina</taxon>
        <taxon>Tremellomycetes</taxon>
        <taxon>Tremellales</taxon>
        <taxon>Naemateliaceae</taxon>
        <taxon>Naematelia</taxon>
    </lineage>
</organism>
<feature type="region of interest" description="Disordered" evidence="1">
    <location>
        <begin position="1"/>
        <end position="61"/>
    </location>
</feature>
<gene>
    <name evidence="2" type="ORF">BCR39DRAFT_591573</name>
</gene>
<protein>
    <submittedName>
        <fullName evidence="2">Uncharacterized protein</fullName>
    </submittedName>
</protein>
<proteinExistence type="predicted"/>
<dbReference type="InParanoid" id="A0A1Y2AFX6"/>
<reference evidence="2 3" key="1">
    <citation type="submission" date="2016-07" db="EMBL/GenBank/DDBJ databases">
        <title>Pervasive Adenine N6-methylation of Active Genes in Fungi.</title>
        <authorList>
            <consortium name="DOE Joint Genome Institute"/>
            <person name="Mondo S.J."/>
            <person name="Dannebaum R.O."/>
            <person name="Kuo R.C."/>
            <person name="Labutti K."/>
            <person name="Haridas S."/>
            <person name="Kuo A."/>
            <person name="Salamov A."/>
            <person name="Ahrendt S.R."/>
            <person name="Lipzen A."/>
            <person name="Sullivan W."/>
            <person name="Andreopoulos W.B."/>
            <person name="Clum A."/>
            <person name="Lindquist E."/>
            <person name="Daum C."/>
            <person name="Ramamoorthy G.K."/>
            <person name="Gryganskyi A."/>
            <person name="Culley D."/>
            <person name="Magnuson J.K."/>
            <person name="James T.Y."/>
            <person name="O'Malley M.A."/>
            <person name="Stajich J.E."/>
            <person name="Spatafora J.W."/>
            <person name="Visel A."/>
            <person name="Grigoriev I.V."/>
        </authorList>
    </citation>
    <scope>NUCLEOTIDE SEQUENCE [LARGE SCALE GENOMIC DNA]</scope>
    <source>
        <strain evidence="2 3">68-887.2</strain>
    </source>
</reference>
<dbReference type="EMBL" id="MCFC01000110">
    <property type="protein sequence ID" value="ORY21469.1"/>
    <property type="molecule type" value="Genomic_DNA"/>
</dbReference>
<evidence type="ECO:0000256" key="1">
    <source>
        <dbReference type="SAM" id="MobiDB-lite"/>
    </source>
</evidence>
<keyword evidence="3" id="KW-1185">Reference proteome</keyword>
<dbReference type="AlphaFoldDB" id="A0A1Y2AFX6"/>
<dbReference type="Proteomes" id="UP000193986">
    <property type="component" value="Unassembled WGS sequence"/>
</dbReference>
<accession>A0A1Y2AFX6</accession>
<sequence>MSLDGTGMSSGRTGLSSGRTEKNSDCTEMSWYGTGMRSDGTEENLDRTEMSSDGTRMRTRTGTVPTASISEQFYGFPVELITKVIGHSLEGLSMDERAIQLGKLRATSRGMNSLVMVSFNRELLPVISTRVTNDTNLNAYKSQIAAAAHCLLVVSDRRERRRVASILMDQINTEKITKLLIKPPNEVDKIKQIFSSLSRQDDRLKNVRSACVDLGSLEREPSTLFFSGLRTFLGRFQSTLREIGFSNHPLSYSSSLFRAVPQKMPTVLLCSPSDEMLSQQTLLGFIATPQSVVESWVRTRDRPYENSFTLVLPRGQTKYTPKELQAAMVKAGTDWCSSNGHGLPDKTTSETWIQCTASWASFEAVAEREPVQTS</sequence>
<name>A0A1Y2AFX6_9TREE</name>
<feature type="compositionally biased region" description="Low complexity" evidence="1">
    <location>
        <begin position="1"/>
        <end position="18"/>
    </location>
</feature>
<evidence type="ECO:0000313" key="3">
    <source>
        <dbReference type="Proteomes" id="UP000193986"/>
    </source>
</evidence>
<evidence type="ECO:0000313" key="2">
    <source>
        <dbReference type="EMBL" id="ORY21469.1"/>
    </source>
</evidence>